<dbReference type="PRINTS" id="PR00032">
    <property type="entry name" value="HTHARAC"/>
</dbReference>
<dbReference type="BioCyc" id="SENT913082:G120J-2-MONOMER"/>
<reference evidence="5 6" key="1">
    <citation type="journal article" date="2011" name="BMC Genomics">
        <title>Genome sequencing reveals diversification of virulence factor content and possible host adaptation in distinct subpopulations of Salmonella enterica.</title>
        <authorList>
            <person name="den Bakker H.C."/>
            <person name="Moreno Switt A.I."/>
            <person name="Govoni G."/>
            <person name="Cummings C.A."/>
            <person name="Ranieri M.L."/>
            <person name="Degoricija L."/>
            <person name="Hoelzer K."/>
            <person name="Rodriguez-Rivera L.D."/>
            <person name="Brown S."/>
            <person name="Bolchacova E."/>
            <person name="Furtado M.R."/>
            <person name="Wiedmann M."/>
        </authorList>
    </citation>
    <scope>NUCLEOTIDE SEQUENCE [LARGE SCALE GENOMIC DNA]</scope>
    <source>
        <strain evidence="5 6">A4-543</strain>
    </source>
</reference>
<keyword evidence="2" id="KW-0238">DNA-binding</keyword>
<accession>G5QY50</accession>
<keyword evidence="3" id="KW-0804">Transcription</keyword>
<evidence type="ECO:0000256" key="2">
    <source>
        <dbReference type="ARBA" id="ARBA00023125"/>
    </source>
</evidence>
<dbReference type="GO" id="GO:0000976">
    <property type="term" value="F:transcription cis-regulatory region binding"/>
    <property type="evidence" value="ECO:0007669"/>
    <property type="project" value="TreeGrafter"/>
</dbReference>
<dbReference type="GO" id="GO:0005829">
    <property type="term" value="C:cytosol"/>
    <property type="evidence" value="ECO:0007669"/>
    <property type="project" value="TreeGrafter"/>
</dbReference>
<dbReference type="PANTHER" id="PTHR47894:SF4">
    <property type="entry name" value="HTH-TYPE TRANSCRIPTIONAL REGULATOR GADX"/>
    <property type="match status" value="1"/>
</dbReference>
<feature type="domain" description="HTH araC/xylS-type" evidence="4">
    <location>
        <begin position="185"/>
        <end position="293"/>
    </location>
</feature>
<name>G5QY50_SALSE</name>
<dbReference type="Gene3D" id="1.10.10.60">
    <property type="entry name" value="Homeodomain-like"/>
    <property type="match status" value="1"/>
</dbReference>
<dbReference type="InterPro" id="IPR020449">
    <property type="entry name" value="Tscrpt_reg_AraC-type_HTH"/>
</dbReference>
<dbReference type="InterPro" id="IPR037923">
    <property type="entry name" value="HTH-like"/>
</dbReference>
<dbReference type="GO" id="GO:0003700">
    <property type="term" value="F:DNA-binding transcription factor activity"/>
    <property type="evidence" value="ECO:0007669"/>
    <property type="project" value="InterPro"/>
</dbReference>
<dbReference type="PATRIC" id="fig|913082.3.peg.1351"/>
<dbReference type="SUPFAM" id="SSF51215">
    <property type="entry name" value="Regulatory protein AraC"/>
    <property type="match status" value="1"/>
</dbReference>
<evidence type="ECO:0000313" key="5">
    <source>
        <dbReference type="EMBL" id="EHC90767.1"/>
    </source>
</evidence>
<keyword evidence="1" id="KW-0805">Transcription regulation</keyword>
<dbReference type="Proteomes" id="UP000005065">
    <property type="component" value="Unassembled WGS sequence"/>
</dbReference>
<dbReference type="SUPFAM" id="SSF46689">
    <property type="entry name" value="Homeodomain-like"/>
    <property type="match status" value="1"/>
</dbReference>
<evidence type="ECO:0000256" key="3">
    <source>
        <dbReference type="ARBA" id="ARBA00023163"/>
    </source>
</evidence>
<sequence length="293" mass="33090">MRKHNSRPHTEDKIEDGTVQEMHIRHQDLTTAEVRSSHLHRLHRVTLFSAAICHITQGSKVIIQDDSRLVAGPGELIIIPANTPLEIINQPAQNGFRSDLLLLSPEIIARFKTMYVQDYPPANLTSLCTPMSRSLTFMWENVLDAVRQGLPVGLQEHQAMGLLLALLHDGAAGPLLIERRYTLTEQVRQLIMLSPAKLWTAQEIARRLAIGTSTLRRRLQRESQSYRQIVEEVRMSCALSQLQSTTLPIGEIEIALRCGYLIGEIALRCGYLSGSRFTARFRQHYGCLPSQVR</sequence>
<comment type="caution">
    <text evidence="5">The sequence shown here is derived from an EMBL/GenBank/DDBJ whole genome shotgun (WGS) entry which is preliminary data.</text>
</comment>
<dbReference type="SMART" id="SM00342">
    <property type="entry name" value="HTH_ARAC"/>
    <property type="match status" value="1"/>
</dbReference>
<evidence type="ECO:0000256" key="1">
    <source>
        <dbReference type="ARBA" id="ARBA00023015"/>
    </source>
</evidence>
<dbReference type="PROSITE" id="PS01124">
    <property type="entry name" value="HTH_ARAC_FAMILY_2"/>
    <property type="match status" value="1"/>
</dbReference>
<dbReference type="EMBL" id="AFCU01000577">
    <property type="protein sequence ID" value="EHC90767.1"/>
    <property type="molecule type" value="Genomic_DNA"/>
</dbReference>
<organism evidence="5 6">
    <name type="scientific">Salmonella enterica subsp. enterica serovar Senftenberg str. A4-543</name>
    <dbReference type="NCBI Taxonomy" id="913082"/>
    <lineage>
        <taxon>Bacteria</taxon>
        <taxon>Pseudomonadati</taxon>
        <taxon>Pseudomonadota</taxon>
        <taxon>Gammaproteobacteria</taxon>
        <taxon>Enterobacterales</taxon>
        <taxon>Enterobacteriaceae</taxon>
        <taxon>Salmonella</taxon>
    </lineage>
</organism>
<gene>
    <name evidence="5" type="ORF">LTSESEN_1744</name>
</gene>
<evidence type="ECO:0000313" key="6">
    <source>
        <dbReference type="Proteomes" id="UP000005065"/>
    </source>
</evidence>
<evidence type="ECO:0000259" key="4">
    <source>
        <dbReference type="PROSITE" id="PS01124"/>
    </source>
</evidence>
<dbReference type="InterPro" id="IPR009057">
    <property type="entry name" value="Homeodomain-like_sf"/>
</dbReference>
<dbReference type="PANTHER" id="PTHR47894">
    <property type="entry name" value="HTH-TYPE TRANSCRIPTIONAL REGULATOR GADX"/>
    <property type="match status" value="1"/>
</dbReference>
<dbReference type="AlphaFoldDB" id="G5QY50"/>
<proteinExistence type="predicted"/>
<protein>
    <submittedName>
        <fullName evidence="5">Transcriptional regulator AraC/XylS family</fullName>
    </submittedName>
</protein>
<dbReference type="InterPro" id="IPR018060">
    <property type="entry name" value="HTH_AraC"/>
</dbReference>